<reference evidence="3 4" key="1">
    <citation type="submission" date="2020-08" db="EMBL/GenBank/DDBJ databases">
        <title>Genomic Encyclopedia of Type Strains, Phase IV (KMG-IV): sequencing the most valuable type-strain genomes for metagenomic binning, comparative biology and taxonomic classification.</title>
        <authorList>
            <person name="Goeker M."/>
        </authorList>
    </citation>
    <scope>NUCLEOTIDE SEQUENCE [LARGE SCALE GENOMIC DNA]</scope>
    <source>
        <strain evidence="3 4">DSM 105481</strain>
    </source>
</reference>
<evidence type="ECO:0000256" key="1">
    <source>
        <dbReference type="PROSITE-ProRule" id="PRU00182"/>
    </source>
</evidence>
<dbReference type="Gene3D" id="3.30.420.40">
    <property type="match status" value="2"/>
</dbReference>
<organism evidence="3 4">
    <name type="scientific">Peribacillus huizhouensis</name>
    <dbReference type="NCBI Taxonomy" id="1501239"/>
    <lineage>
        <taxon>Bacteria</taxon>
        <taxon>Bacillati</taxon>
        <taxon>Bacillota</taxon>
        <taxon>Bacilli</taxon>
        <taxon>Bacillales</taxon>
        <taxon>Bacillaceae</taxon>
        <taxon>Peribacillus</taxon>
    </lineage>
</organism>
<dbReference type="CDD" id="cd24004">
    <property type="entry name" value="ASKHA_NBD_PilM-like"/>
    <property type="match status" value="1"/>
</dbReference>
<dbReference type="RefSeq" id="WP_182502151.1">
    <property type="nucleotide sequence ID" value="NZ_JACJHX010000003.1"/>
</dbReference>
<dbReference type="PROSITE" id="PS50889">
    <property type="entry name" value="S4"/>
    <property type="match status" value="1"/>
</dbReference>
<dbReference type="SUPFAM" id="SSF53067">
    <property type="entry name" value="Actin-like ATPase domain"/>
    <property type="match status" value="2"/>
</dbReference>
<keyword evidence="4" id="KW-1185">Reference proteome</keyword>
<dbReference type="Proteomes" id="UP000626697">
    <property type="component" value="Unassembled WGS sequence"/>
</dbReference>
<dbReference type="SMART" id="SM00842">
    <property type="entry name" value="FtsA"/>
    <property type="match status" value="1"/>
</dbReference>
<name>A0ABR6CNN9_9BACI</name>
<keyword evidence="3" id="KW-0132">Cell division</keyword>
<feature type="domain" description="SHS2" evidence="2">
    <location>
        <begin position="5"/>
        <end position="202"/>
    </location>
</feature>
<dbReference type="PANTHER" id="PTHR32432:SF3">
    <property type="entry name" value="ETHANOLAMINE UTILIZATION PROTEIN EUTJ"/>
    <property type="match status" value="1"/>
</dbReference>
<gene>
    <name evidence="3" type="ORF">HNP81_001563</name>
</gene>
<evidence type="ECO:0000259" key="2">
    <source>
        <dbReference type="SMART" id="SM00842"/>
    </source>
</evidence>
<sequence length="717" mass="78304">MHEKRFALDIGTRSVVGIILEQTADSFEVTDIVSIEHQERAMLDGQIHDVIAVSNVIQTIKDTLEKKHGSLHNVSVAAAGRALKTERASISMDINGKPMLKHDDILHLELSAVQKAQAIVAEKNNSSTNHHYYCVGYSVLYYRLDDQEIGSLIDQNGGKASVEIIATFLPKVVVESLLAALKRADLHMQALTLEPIAAINVLIPQSMRRLNVALVDIGAGTSDIALTDSGTVIAYGMVPIAGDEITEAISDSLLLDFPLAETAKRQLTDSEMITVTDILGFETEIPSTEVVRSIMPSIEKLADAICKEILELNNNKSPKAVMLVGGGSLTPRLSDVLADKLNLPQNRVAIRGIEAIGKLTFAAHVHSGPELVTPIGIAIAAHKSPIQYMSVTVNGQTIRLFDMKEMTVGDCLLTAGVKLNKLFGRPGMAMIIEFNGQLITIPGEHGTKPILTINGKDVSLDYTVRDGDEITVQQGEDGRSPKLSIKELVDGLPSKQVSINGVSHTIHAELRRNEQVVTGEEFLHDNDRITCTIPGTLAALFTITNEEHLLRSVKPFTVKVNKKIVTLPSFGSKIVKNGILTNPESLYEDGDVIEIIKSAQPITTDLAFAMNAQLTFSIPVTFNGKKLQLTKKLAEFYRDGQNLSNEDVINQEDVLSFVQHKMEPFIFQDVFMHMDIDMPDHPVGGFLLIKNNQETTFNDTLAPGDELSILWPTSSPT</sequence>
<evidence type="ECO:0000313" key="3">
    <source>
        <dbReference type="EMBL" id="MBA9026278.1"/>
    </source>
</evidence>
<dbReference type="InterPro" id="IPR043129">
    <property type="entry name" value="ATPase_NBD"/>
</dbReference>
<protein>
    <submittedName>
        <fullName evidence="3">Cell division protein FtsA</fullName>
    </submittedName>
</protein>
<accession>A0ABR6CNN9</accession>
<comment type="caution">
    <text evidence="3">The sequence shown here is derived from an EMBL/GenBank/DDBJ whole genome shotgun (WGS) entry which is preliminary data.</text>
</comment>
<dbReference type="GO" id="GO:0051301">
    <property type="term" value="P:cell division"/>
    <property type="evidence" value="ECO:0007669"/>
    <property type="project" value="UniProtKB-KW"/>
</dbReference>
<proteinExistence type="predicted"/>
<dbReference type="InterPro" id="IPR050696">
    <property type="entry name" value="FtsA/MreB"/>
</dbReference>
<dbReference type="InterPro" id="IPR003494">
    <property type="entry name" value="SHS2_FtsA"/>
</dbReference>
<dbReference type="PANTHER" id="PTHR32432">
    <property type="entry name" value="CELL DIVISION PROTEIN FTSA-RELATED"/>
    <property type="match status" value="1"/>
</dbReference>
<keyword evidence="1" id="KW-0694">RNA-binding</keyword>
<keyword evidence="3" id="KW-0131">Cell cycle</keyword>
<dbReference type="Pfam" id="PF14450">
    <property type="entry name" value="FtsA"/>
    <property type="match status" value="1"/>
</dbReference>
<dbReference type="EMBL" id="JACJHX010000003">
    <property type="protein sequence ID" value="MBA9026278.1"/>
    <property type="molecule type" value="Genomic_DNA"/>
</dbReference>
<evidence type="ECO:0000313" key="4">
    <source>
        <dbReference type="Proteomes" id="UP000626697"/>
    </source>
</evidence>